<comment type="caution">
    <text evidence="1">The sequence shown here is derived from an EMBL/GenBank/DDBJ whole genome shotgun (WGS) entry which is preliminary data.</text>
</comment>
<dbReference type="RefSeq" id="WP_282908758.1">
    <property type="nucleotide sequence ID" value="NZ_JAGRPV010000001.1"/>
</dbReference>
<dbReference type="Pfam" id="PF14275">
    <property type="entry name" value="DUF4362"/>
    <property type="match status" value="1"/>
</dbReference>
<dbReference type="InterPro" id="IPR025372">
    <property type="entry name" value="DUF4362"/>
</dbReference>
<dbReference type="PROSITE" id="PS51257">
    <property type="entry name" value="PROKAR_LIPOPROTEIN"/>
    <property type="match status" value="1"/>
</dbReference>
<sequence>MKKTIFILGASLALLSGCGENTVRPTTDQINPTTAPAPGETIMPIVKPKPFPPVSDPYDPDQAAKNGDVVNVHGKMYNFDKWKLFLASLQGGSSSQIRITQYTIEGDPIFYELVYDGAQAFAYTYDNSRDKFGSDAGRPRTICKGIELEKNEERGDYYKLTGCDSDKGNTFWFPDMTEEV</sequence>
<keyword evidence="2" id="KW-1185">Reference proteome</keyword>
<protein>
    <submittedName>
        <fullName evidence="1">DUF4362 domain-containing protein</fullName>
    </submittedName>
</protein>
<dbReference type="Proteomes" id="UP001161691">
    <property type="component" value="Unassembled WGS sequence"/>
</dbReference>
<proteinExistence type="predicted"/>
<dbReference type="EMBL" id="JAGRPV010000001">
    <property type="protein sequence ID" value="MDI4645859.1"/>
    <property type="molecule type" value="Genomic_DNA"/>
</dbReference>
<gene>
    <name evidence="1" type="ORF">KB449_12855</name>
</gene>
<organism evidence="1 2">
    <name type="scientific">Cohnella hashimotonis</name>
    <dbReference type="NCBI Taxonomy" id="2826895"/>
    <lineage>
        <taxon>Bacteria</taxon>
        <taxon>Bacillati</taxon>
        <taxon>Bacillota</taxon>
        <taxon>Bacilli</taxon>
        <taxon>Bacillales</taxon>
        <taxon>Paenibacillaceae</taxon>
        <taxon>Cohnella</taxon>
    </lineage>
</organism>
<evidence type="ECO:0000313" key="1">
    <source>
        <dbReference type="EMBL" id="MDI4645859.1"/>
    </source>
</evidence>
<name>A0ABT6TG94_9BACL</name>
<reference evidence="1" key="1">
    <citation type="submission" date="2023-04" db="EMBL/GenBank/DDBJ databases">
        <title>Comparative genomic analysis of Cohnella hashimotonis sp. nov., isolated from the International Space Station.</title>
        <authorList>
            <person name="Venkateswaran K."/>
            <person name="Simpson A."/>
        </authorList>
    </citation>
    <scope>NUCLEOTIDE SEQUENCE</scope>
    <source>
        <strain evidence="1">F6_2S_P_1</strain>
    </source>
</reference>
<evidence type="ECO:0000313" key="2">
    <source>
        <dbReference type="Proteomes" id="UP001161691"/>
    </source>
</evidence>
<accession>A0ABT6TG94</accession>